<keyword evidence="4" id="KW-1185">Reference proteome</keyword>
<proteinExistence type="predicted"/>
<dbReference type="InterPro" id="IPR008979">
    <property type="entry name" value="Galactose-bd-like_sf"/>
</dbReference>
<dbReference type="GO" id="GO:0031146">
    <property type="term" value="P:SCF-dependent proteasomal ubiquitin-dependent protein catabolic process"/>
    <property type="evidence" value="ECO:0007669"/>
    <property type="project" value="TreeGrafter"/>
</dbReference>
<dbReference type="EMBL" id="CAJNOC010006039">
    <property type="protein sequence ID" value="CAF1068389.1"/>
    <property type="molecule type" value="Genomic_DNA"/>
</dbReference>
<dbReference type="GO" id="GO:0061630">
    <property type="term" value="F:ubiquitin protein ligase activity"/>
    <property type="evidence" value="ECO:0007669"/>
    <property type="project" value="TreeGrafter"/>
</dbReference>
<sequence length="320" mass="37950">MSARNKFNINDFPSEILALILAKISGKELLKSVVFTCKKWHKIIDSESFWTYKISNEKKATHELIKFLIENDLYEPKKLYFKNPYGRNLIKNACAEKGFYAWDLKPCIEFSNDVRIASYYSDEEYESNDENYHENYNENYDENKLPSKNLFNSYEKHFSKDENIESELRGFRIETESNGGVQAVDQYSKPINNYATTYYMCAKYQLIDLYREGVDQEAIEKLRPRIEIEDFYAPRNDCGSKYYVQAVLFDQNFRPLDSAYFNDQFPQWSDCTWKKFTHVFKDYSSDVRYILFQHGGKDTQFWAGHYGIKVTNSAVRLNIF</sequence>
<protein>
    <submittedName>
        <fullName evidence="3">Uncharacterized protein</fullName>
    </submittedName>
</protein>
<dbReference type="Pfam" id="PF04300">
    <property type="entry name" value="FBA"/>
    <property type="match status" value="1"/>
</dbReference>
<dbReference type="InterPro" id="IPR001810">
    <property type="entry name" value="F-box_dom"/>
</dbReference>
<dbReference type="FunFam" id="2.60.120.260:FF:000012">
    <property type="entry name" value="F-box only protein 2"/>
    <property type="match status" value="1"/>
</dbReference>
<dbReference type="SMART" id="SM01198">
    <property type="entry name" value="FBA"/>
    <property type="match status" value="1"/>
</dbReference>
<dbReference type="GO" id="GO:0036503">
    <property type="term" value="P:ERAD pathway"/>
    <property type="evidence" value="ECO:0007669"/>
    <property type="project" value="TreeGrafter"/>
</dbReference>
<dbReference type="Proteomes" id="UP000663879">
    <property type="component" value="Unassembled WGS sequence"/>
</dbReference>
<organism evidence="3 4">
    <name type="scientific">Brachionus calyciflorus</name>
    <dbReference type="NCBI Taxonomy" id="104777"/>
    <lineage>
        <taxon>Eukaryota</taxon>
        <taxon>Metazoa</taxon>
        <taxon>Spiralia</taxon>
        <taxon>Gnathifera</taxon>
        <taxon>Rotifera</taxon>
        <taxon>Eurotatoria</taxon>
        <taxon>Monogononta</taxon>
        <taxon>Pseudotrocha</taxon>
        <taxon>Ploima</taxon>
        <taxon>Brachionidae</taxon>
        <taxon>Brachionus</taxon>
    </lineage>
</organism>
<dbReference type="Gene3D" id="1.20.1280.50">
    <property type="match status" value="1"/>
</dbReference>
<dbReference type="GO" id="GO:0006516">
    <property type="term" value="P:glycoprotein catabolic process"/>
    <property type="evidence" value="ECO:0007669"/>
    <property type="project" value="TreeGrafter"/>
</dbReference>
<dbReference type="Gene3D" id="2.60.120.260">
    <property type="entry name" value="Galactose-binding domain-like"/>
    <property type="match status" value="1"/>
</dbReference>
<evidence type="ECO:0000259" key="2">
    <source>
        <dbReference type="PROSITE" id="PS51114"/>
    </source>
</evidence>
<dbReference type="OrthoDB" id="1107553at2759"/>
<feature type="domain" description="FBA" evidence="2">
    <location>
        <begin position="139"/>
        <end position="319"/>
    </location>
</feature>
<dbReference type="PROSITE" id="PS50181">
    <property type="entry name" value="FBOX"/>
    <property type="match status" value="1"/>
</dbReference>
<name>A0A814LQU0_9BILA</name>
<comment type="caution">
    <text evidence="3">The sequence shown here is derived from an EMBL/GenBank/DDBJ whole genome shotgun (WGS) entry which is preliminary data.</text>
</comment>
<evidence type="ECO:0000259" key="1">
    <source>
        <dbReference type="PROSITE" id="PS50181"/>
    </source>
</evidence>
<gene>
    <name evidence="3" type="ORF">OXX778_LOCUS19613</name>
</gene>
<evidence type="ECO:0000313" key="3">
    <source>
        <dbReference type="EMBL" id="CAF1068389.1"/>
    </source>
</evidence>
<dbReference type="SUPFAM" id="SSF49785">
    <property type="entry name" value="Galactose-binding domain-like"/>
    <property type="match status" value="1"/>
</dbReference>
<dbReference type="SMART" id="SM00256">
    <property type="entry name" value="FBOX"/>
    <property type="match status" value="1"/>
</dbReference>
<dbReference type="InterPro" id="IPR007397">
    <property type="entry name" value="F-box-assoc_dom"/>
</dbReference>
<dbReference type="AlphaFoldDB" id="A0A814LQU0"/>
<dbReference type="PROSITE" id="PS51114">
    <property type="entry name" value="FBA"/>
    <property type="match status" value="1"/>
</dbReference>
<dbReference type="InterPro" id="IPR036047">
    <property type="entry name" value="F-box-like_dom_sf"/>
</dbReference>
<dbReference type="PANTHER" id="PTHR12125:SF5">
    <property type="entry name" value="F-BOX DOMAIN-CONTAINING PROTEIN"/>
    <property type="match status" value="1"/>
</dbReference>
<dbReference type="Pfam" id="PF12937">
    <property type="entry name" value="F-box-like"/>
    <property type="match status" value="1"/>
</dbReference>
<dbReference type="InterPro" id="IPR039752">
    <property type="entry name" value="F-box_only"/>
</dbReference>
<dbReference type="PANTHER" id="PTHR12125">
    <property type="entry name" value="F-BOX ONLY PROTEIN 6-LIKE PROTEIN"/>
    <property type="match status" value="1"/>
</dbReference>
<feature type="domain" description="F-box" evidence="1">
    <location>
        <begin position="6"/>
        <end position="53"/>
    </location>
</feature>
<accession>A0A814LQU0</accession>
<reference evidence="3" key="1">
    <citation type="submission" date="2021-02" db="EMBL/GenBank/DDBJ databases">
        <authorList>
            <person name="Nowell W R."/>
        </authorList>
    </citation>
    <scope>NUCLEOTIDE SEQUENCE</scope>
    <source>
        <strain evidence="3">Ploen Becks lab</strain>
    </source>
</reference>
<dbReference type="GO" id="GO:0005737">
    <property type="term" value="C:cytoplasm"/>
    <property type="evidence" value="ECO:0007669"/>
    <property type="project" value="TreeGrafter"/>
</dbReference>
<dbReference type="GO" id="GO:0019005">
    <property type="term" value="C:SCF ubiquitin ligase complex"/>
    <property type="evidence" value="ECO:0007669"/>
    <property type="project" value="TreeGrafter"/>
</dbReference>
<dbReference type="SUPFAM" id="SSF81383">
    <property type="entry name" value="F-box domain"/>
    <property type="match status" value="1"/>
</dbReference>
<evidence type="ECO:0000313" key="4">
    <source>
        <dbReference type="Proteomes" id="UP000663879"/>
    </source>
</evidence>